<evidence type="ECO:0000313" key="3">
    <source>
        <dbReference type="Proteomes" id="UP001054945"/>
    </source>
</evidence>
<feature type="transmembrane region" description="Helical" evidence="1">
    <location>
        <begin position="6"/>
        <end position="23"/>
    </location>
</feature>
<dbReference type="EMBL" id="BPLR01004554">
    <property type="protein sequence ID" value="GIX95720.1"/>
    <property type="molecule type" value="Genomic_DNA"/>
</dbReference>
<dbReference type="Proteomes" id="UP001054945">
    <property type="component" value="Unassembled WGS sequence"/>
</dbReference>
<evidence type="ECO:0000313" key="2">
    <source>
        <dbReference type="EMBL" id="GIX95720.1"/>
    </source>
</evidence>
<name>A0AAV4PIA3_CAEEX</name>
<keyword evidence="1" id="KW-0812">Transmembrane</keyword>
<gene>
    <name evidence="2" type="primary">Cyp4c3_20</name>
    <name evidence="2" type="ORF">CEXT_495261</name>
</gene>
<keyword evidence="1" id="KW-0472">Membrane</keyword>
<keyword evidence="1" id="KW-1133">Transmembrane helix</keyword>
<proteinExistence type="predicted"/>
<accession>A0AAV4PIA3</accession>
<protein>
    <submittedName>
        <fullName evidence="2">Cytochrome P450 4c3</fullName>
    </submittedName>
</protein>
<sequence length="134" mass="15445">MLLAGGFPLVSAAVVVVLISLYLKWLRVLKSINVLPSLKLKWYNFLGHMTVLYFGRILPSDTYISPHIRDFDILCGYSQLYSSNGLSFIWFTFLEVTVCKADIVEVFLNNSKEIKKGWHYEMLRPWLGNGLLLR</sequence>
<dbReference type="AlphaFoldDB" id="A0AAV4PIA3"/>
<keyword evidence="3" id="KW-1185">Reference proteome</keyword>
<organism evidence="2 3">
    <name type="scientific">Caerostris extrusa</name>
    <name type="common">Bark spider</name>
    <name type="synonym">Caerostris bankana</name>
    <dbReference type="NCBI Taxonomy" id="172846"/>
    <lineage>
        <taxon>Eukaryota</taxon>
        <taxon>Metazoa</taxon>
        <taxon>Ecdysozoa</taxon>
        <taxon>Arthropoda</taxon>
        <taxon>Chelicerata</taxon>
        <taxon>Arachnida</taxon>
        <taxon>Araneae</taxon>
        <taxon>Araneomorphae</taxon>
        <taxon>Entelegynae</taxon>
        <taxon>Araneoidea</taxon>
        <taxon>Araneidae</taxon>
        <taxon>Caerostris</taxon>
    </lineage>
</organism>
<reference evidence="2 3" key="1">
    <citation type="submission" date="2021-06" db="EMBL/GenBank/DDBJ databases">
        <title>Caerostris extrusa draft genome.</title>
        <authorList>
            <person name="Kono N."/>
            <person name="Arakawa K."/>
        </authorList>
    </citation>
    <scope>NUCLEOTIDE SEQUENCE [LARGE SCALE GENOMIC DNA]</scope>
</reference>
<comment type="caution">
    <text evidence="2">The sequence shown here is derived from an EMBL/GenBank/DDBJ whole genome shotgun (WGS) entry which is preliminary data.</text>
</comment>
<evidence type="ECO:0000256" key="1">
    <source>
        <dbReference type="SAM" id="Phobius"/>
    </source>
</evidence>